<dbReference type="Gene3D" id="2.40.50.140">
    <property type="entry name" value="Nucleic acid-binding proteins"/>
    <property type="match status" value="1"/>
</dbReference>
<keyword evidence="4" id="KW-1185">Reference proteome</keyword>
<dbReference type="EMBL" id="FOJI01000018">
    <property type="protein sequence ID" value="SEW41713.1"/>
    <property type="molecule type" value="Genomic_DNA"/>
</dbReference>
<keyword evidence="1" id="KW-0812">Transmembrane</keyword>
<dbReference type="AlphaFoldDB" id="A0A1I0RKW3"/>
<keyword evidence="1" id="KW-0472">Membrane</keyword>
<keyword evidence="2" id="KW-0732">Signal</keyword>
<evidence type="ECO:0008006" key="5">
    <source>
        <dbReference type="Google" id="ProtNLM"/>
    </source>
</evidence>
<feature type="signal peptide" evidence="2">
    <location>
        <begin position="1"/>
        <end position="24"/>
    </location>
</feature>
<feature type="transmembrane region" description="Helical" evidence="1">
    <location>
        <begin position="140"/>
        <end position="158"/>
    </location>
</feature>
<dbReference type="STRING" id="99656.SAMN05421659_1186"/>
<accession>A0A1I0RKW3</accession>
<gene>
    <name evidence="3" type="ORF">SAMN05421659_1186</name>
</gene>
<dbReference type="OrthoDB" id="1758039at2"/>
<keyword evidence="1" id="KW-1133">Transmembrane helix</keyword>
<dbReference type="InterPro" id="IPR012340">
    <property type="entry name" value="NA-bd_OB-fold"/>
</dbReference>
<evidence type="ECO:0000256" key="2">
    <source>
        <dbReference type="SAM" id="SignalP"/>
    </source>
</evidence>
<evidence type="ECO:0000313" key="4">
    <source>
        <dbReference type="Proteomes" id="UP000199701"/>
    </source>
</evidence>
<evidence type="ECO:0000256" key="1">
    <source>
        <dbReference type="SAM" id="Phobius"/>
    </source>
</evidence>
<proteinExistence type="predicted"/>
<sequence length="162" mass="18326">MRKCIKTLIFTFVLMFSLTLNVKAEDTKELNYLIENAKQLDGQEVTVQGEAIGERMDRGDYSWVNINDGTNAMGIWLSKEDAEKILYYGNYKNKGDIVKITGTFNRACVEHGGEADIHNSVVVIVQEGNIVYEHISTVKIMITIILVAFASFSLLIYIKFFT</sequence>
<feature type="chain" id="PRO_5011469353" description="DNA-binding protein" evidence="2">
    <location>
        <begin position="25"/>
        <end position="162"/>
    </location>
</feature>
<dbReference type="RefSeq" id="WP_092456787.1">
    <property type="nucleotide sequence ID" value="NZ_FOJI01000018.1"/>
</dbReference>
<name>A0A1I0RKW3_9FIRM</name>
<dbReference type="Proteomes" id="UP000199701">
    <property type="component" value="Unassembled WGS sequence"/>
</dbReference>
<evidence type="ECO:0000313" key="3">
    <source>
        <dbReference type="EMBL" id="SEW41713.1"/>
    </source>
</evidence>
<organism evidence="3 4">
    <name type="scientific">[Clostridium] fimetarium</name>
    <dbReference type="NCBI Taxonomy" id="99656"/>
    <lineage>
        <taxon>Bacteria</taxon>
        <taxon>Bacillati</taxon>
        <taxon>Bacillota</taxon>
        <taxon>Clostridia</taxon>
        <taxon>Lachnospirales</taxon>
        <taxon>Lachnospiraceae</taxon>
    </lineage>
</organism>
<protein>
    <recommendedName>
        <fullName evidence="5">DNA-binding protein</fullName>
    </recommendedName>
</protein>
<reference evidence="3 4" key="1">
    <citation type="submission" date="2016-10" db="EMBL/GenBank/DDBJ databases">
        <authorList>
            <person name="de Groot N.N."/>
        </authorList>
    </citation>
    <scope>NUCLEOTIDE SEQUENCE [LARGE SCALE GENOMIC DNA]</scope>
    <source>
        <strain evidence="3 4">DSM 9179</strain>
    </source>
</reference>